<evidence type="ECO:0000313" key="3">
    <source>
        <dbReference type="Proteomes" id="UP000695022"/>
    </source>
</evidence>
<feature type="region of interest" description="Disordered" evidence="1">
    <location>
        <begin position="40"/>
        <end position="67"/>
    </location>
</feature>
<evidence type="ECO:0000313" key="4">
    <source>
        <dbReference type="RefSeq" id="XP_014670469.1"/>
    </source>
</evidence>
<evidence type="ECO:0000256" key="2">
    <source>
        <dbReference type="SAM" id="SignalP"/>
    </source>
</evidence>
<name>A0ABM1EE48_PRICU</name>
<reference evidence="4" key="1">
    <citation type="submission" date="2025-08" db="UniProtKB">
        <authorList>
            <consortium name="RefSeq"/>
        </authorList>
    </citation>
    <scope>IDENTIFICATION</scope>
</reference>
<proteinExistence type="predicted"/>
<dbReference type="RefSeq" id="XP_014670469.1">
    <property type="nucleotide sequence ID" value="XM_014814983.1"/>
</dbReference>
<dbReference type="Proteomes" id="UP000695022">
    <property type="component" value="Unplaced"/>
</dbReference>
<gene>
    <name evidence="4" type="primary">LOC106811393</name>
</gene>
<accession>A0ABM1EE48</accession>
<protein>
    <submittedName>
        <fullName evidence="4">Loricrin-like</fullName>
    </submittedName>
</protein>
<feature type="compositionally biased region" description="Gly residues" evidence="1">
    <location>
        <begin position="45"/>
        <end position="67"/>
    </location>
</feature>
<dbReference type="GeneID" id="106811393"/>
<keyword evidence="2" id="KW-0732">Signal</keyword>
<organism evidence="3 4">
    <name type="scientific">Priapulus caudatus</name>
    <name type="common">Priapulid worm</name>
    <dbReference type="NCBI Taxonomy" id="37621"/>
    <lineage>
        <taxon>Eukaryota</taxon>
        <taxon>Metazoa</taxon>
        <taxon>Ecdysozoa</taxon>
        <taxon>Scalidophora</taxon>
        <taxon>Priapulida</taxon>
        <taxon>Priapulimorpha</taxon>
        <taxon>Priapulimorphida</taxon>
        <taxon>Priapulidae</taxon>
        <taxon>Priapulus</taxon>
    </lineage>
</organism>
<feature type="chain" id="PRO_5045312732" evidence="2">
    <location>
        <begin position="19"/>
        <end position="178"/>
    </location>
</feature>
<evidence type="ECO:0000256" key="1">
    <source>
        <dbReference type="SAM" id="MobiDB-lite"/>
    </source>
</evidence>
<keyword evidence="3" id="KW-1185">Reference proteome</keyword>
<feature type="signal peptide" evidence="2">
    <location>
        <begin position="1"/>
        <end position="18"/>
    </location>
</feature>
<sequence>MKILAVAFLLSYSVAVMGDAFGKEGILGLRQGSSSGRTFSSGGSFNSGGGGSFSSGGGSSFRSGGGGGSFSSGGGIGGLQGGGQTVTTRRIVTPSTGSGRGSFISGGGSSFRSGGGGSFSSGGGIGGLQETMTREEYRPATAVLTPPRMKCRCLRTRSIFQRLRARCGLAMQHAFPNG</sequence>